<dbReference type="InterPro" id="IPR000515">
    <property type="entry name" value="MetI-like"/>
</dbReference>
<dbReference type="Pfam" id="PF00528">
    <property type="entry name" value="BPD_transp_1"/>
    <property type="match status" value="1"/>
</dbReference>
<comment type="similarity">
    <text evidence="2">Belongs to the binding-protein-dependent transport system permease family. CysTW subfamily.</text>
</comment>
<proteinExistence type="inferred from homology"/>
<keyword evidence="5 8" id="KW-0812">Transmembrane</keyword>
<evidence type="ECO:0000256" key="1">
    <source>
        <dbReference type="ARBA" id="ARBA00004651"/>
    </source>
</evidence>
<feature type="domain" description="ABC transmembrane type-1" evidence="9">
    <location>
        <begin position="100"/>
        <end position="306"/>
    </location>
</feature>
<dbReference type="PANTHER" id="PTHR42929:SF3">
    <property type="entry name" value="PUTRESCINE TRANSPORT SYSTEM PERMEASE PROTEIN POTH"/>
    <property type="match status" value="1"/>
</dbReference>
<comment type="caution">
    <text evidence="10">The sequence shown here is derived from an EMBL/GenBank/DDBJ whole genome shotgun (WGS) entry which is preliminary data.</text>
</comment>
<evidence type="ECO:0000256" key="7">
    <source>
        <dbReference type="ARBA" id="ARBA00023136"/>
    </source>
</evidence>
<name>A0ABU1JLA0_9PROT</name>
<dbReference type="SUPFAM" id="SSF161098">
    <property type="entry name" value="MetI-like"/>
    <property type="match status" value="1"/>
</dbReference>
<evidence type="ECO:0000313" key="10">
    <source>
        <dbReference type="EMBL" id="MDR6289402.1"/>
    </source>
</evidence>
<dbReference type="RefSeq" id="WP_309793693.1">
    <property type="nucleotide sequence ID" value="NZ_JAVDPW010000003.1"/>
</dbReference>
<dbReference type="PROSITE" id="PS50928">
    <property type="entry name" value="ABC_TM1"/>
    <property type="match status" value="1"/>
</dbReference>
<keyword evidence="11" id="KW-1185">Reference proteome</keyword>
<keyword evidence="6 8" id="KW-1133">Transmembrane helix</keyword>
<feature type="transmembrane region" description="Helical" evidence="8">
    <location>
        <begin position="186"/>
        <end position="208"/>
    </location>
</feature>
<protein>
    <submittedName>
        <fullName evidence="10">Putrescine transport system permease protein</fullName>
    </submittedName>
</protein>
<keyword evidence="3 8" id="KW-0813">Transport</keyword>
<evidence type="ECO:0000259" key="9">
    <source>
        <dbReference type="PROSITE" id="PS50928"/>
    </source>
</evidence>
<dbReference type="EMBL" id="JAVDPW010000003">
    <property type="protein sequence ID" value="MDR6289402.1"/>
    <property type="molecule type" value="Genomic_DNA"/>
</dbReference>
<evidence type="ECO:0000256" key="3">
    <source>
        <dbReference type="ARBA" id="ARBA00022448"/>
    </source>
</evidence>
<feature type="transmembrane region" description="Helical" evidence="8">
    <location>
        <begin position="135"/>
        <end position="156"/>
    </location>
</feature>
<feature type="transmembrane region" description="Helical" evidence="8">
    <location>
        <begin position="104"/>
        <end position="123"/>
    </location>
</feature>
<gene>
    <name evidence="10" type="ORF">E9232_001917</name>
</gene>
<dbReference type="InterPro" id="IPR035906">
    <property type="entry name" value="MetI-like_sf"/>
</dbReference>
<dbReference type="Proteomes" id="UP001262410">
    <property type="component" value="Unassembled WGS sequence"/>
</dbReference>
<dbReference type="PANTHER" id="PTHR42929">
    <property type="entry name" value="INNER MEMBRANE ABC TRANSPORTER PERMEASE PROTEIN YDCU-RELATED-RELATED"/>
    <property type="match status" value="1"/>
</dbReference>
<feature type="transmembrane region" description="Helical" evidence="8">
    <location>
        <begin position="27"/>
        <end position="50"/>
    </location>
</feature>
<evidence type="ECO:0000313" key="11">
    <source>
        <dbReference type="Proteomes" id="UP001262410"/>
    </source>
</evidence>
<keyword evidence="4" id="KW-1003">Cell membrane</keyword>
<reference evidence="10 11" key="1">
    <citation type="submission" date="2023-07" db="EMBL/GenBank/DDBJ databases">
        <title>Sorghum-associated microbial communities from plants grown in Nebraska, USA.</title>
        <authorList>
            <person name="Schachtman D."/>
        </authorList>
    </citation>
    <scope>NUCLEOTIDE SEQUENCE [LARGE SCALE GENOMIC DNA]</scope>
    <source>
        <strain evidence="10 11">584</strain>
    </source>
</reference>
<evidence type="ECO:0000256" key="4">
    <source>
        <dbReference type="ARBA" id="ARBA00022475"/>
    </source>
</evidence>
<feature type="transmembrane region" description="Helical" evidence="8">
    <location>
        <begin position="285"/>
        <end position="306"/>
    </location>
</feature>
<evidence type="ECO:0000256" key="2">
    <source>
        <dbReference type="ARBA" id="ARBA00007069"/>
    </source>
</evidence>
<feature type="transmembrane region" description="Helical" evidence="8">
    <location>
        <begin position="229"/>
        <end position="253"/>
    </location>
</feature>
<accession>A0ABU1JLA0</accession>
<sequence>MTALSDPGGARPVVPLWRRALRRVGDAWRGLIIGVPTIWLALFFLVPFLIVLKISLAETIVGRPPYSALLEWGDGAWPTITASLHNFVFLTEDWLYLEGYLNSVKIALISTALCLVCGYPIAYGIARSSPGARNILLLFVILPFWTSFLLRIYAWMGILNKQGILNGFLVWSGILDQPVEMMNTDFAVYLGIVYSYLPFMILPLYVTLEKLDQSLVEAAMDLGSRPWRVFLDVTLPLSLPGIVAGSLLVFIPATGEYVIPALLGNPSSPMIGQVLFNEFYSNRDWPVASAVAVVLLLLLVLPILWFQNRQVREGAA</sequence>
<dbReference type="CDD" id="cd06261">
    <property type="entry name" value="TM_PBP2"/>
    <property type="match status" value="1"/>
</dbReference>
<comment type="subcellular location">
    <subcellularLocation>
        <location evidence="1 8">Cell membrane</location>
        <topology evidence="1 8">Multi-pass membrane protein</topology>
    </subcellularLocation>
</comment>
<dbReference type="Gene3D" id="1.10.3720.10">
    <property type="entry name" value="MetI-like"/>
    <property type="match status" value="1"/>
</dbReference>
<organism evidence="10 11">
    <name type="scientific">Inquilinus ginsengisoli</name>
    <dbReference type="NCBI Taxonomy" id="363840"/>
    <lineage>
        <taxon>Bacteria</taxon>
        <taxon>Pseudomonadati</taxon>
        <taxon>Pseudomonadota</taxon>
        <taxon>Alphaproteobacteria</taxon>
        <taxon>Rhodospirillales</taxon>
        <taxon>Rhodospirillaceae</taxon>
        <taxon>Inquilinus</taxon>
    </lineage>
</organism>
<evidence type="ECO:0000256" key="8">
    <source>
        <dbReference type="RuleBase" id="RU363032"/>
    </source>
</evidence>
<keyword evidence="7 8" id="KW-0472">Membrane</keyword>
<evidence type="ECO:0000256" key="5">
    <source>
        <dbReference type="ARBA" id="ARBA00022692"/>
    </source>
</evidence>
<evidence type="ECO:0000256" key="6">
    <source>
        <dbReference type="ARBA" id="ARBA00022989"/>
    </source>
</evidence>